<dbReference type="Pfam" id="PF00753">
    <property type="entry name" value="Lactamase_B"/>
    <property type="match status" value="1"/>
</dbReference>
<dbReference type="InterPro" id="IPR017782">
    <property type="entry name" value="Hydroxyacylglutathione_Hdrlase"/>
</dbReference>
<keyword evidence="8" id="KW-0862">Zinc</keyword>
<proteinExistence type="inferred from homology"/>
<dbReference type="NCBIfam" id="TIGR03413">
    <property type="entry name" value="GSH_gloB"/>
    <property type="match status" value="1"/>
</dbReference>
<evidence type="ECO:0000256" key="6">
    <source>
        <dbReference type="ARBA" id="ARBA00022723"/>
    </source>
</evidence>
<dbReference type="STRING" id="7739.C3Y9J7"/>
<dbReference type="CDD" id="cd07723">
    <property type="entry name" value="hydroxyacylglutathione_hydrolase_MBL-fold"/>
    <property type="match status" value="1"/>
</dbReference>
<organism>
    <name type="scientific">Branchiostoma floridae</name>
    <name type="common">Florida lancelet</name>
    <name type="synonym">Amphioxus</name>
    <dbReference type="NCBI Taxonomy" id="7739"/>
    <lineage>
        <taxon>Eukaryota</taxon>
        <taxon>Metazoa</taxon>
        <taxon>Chordata</taxon>
        <taxon>Cephalochordata</taxon>
        <taxon>Leptocardii</taxon>
        <taxon>Amphioxiformes</taxon>
        <taxon>Branchiostomatidae</taxon>
        <taxon>Branchiostoma</taxon>
    </lineage>
</organism>
<comment type="cofactor">
    <cofactor evidence="2">
        <name>Zn(2+)</name>
        <dbReference type="ChEBI" id="CHEBI:29105"/>
    </cofactor>
</comment>
<dbReference type="SUPFAM" id="SSF56281">
    <property type="entry name" value="Metallo-hydrolase/oxidoreductase"/>
    <property type="match status" value="1"/>
</dbReference>
<evidence type="ECO:0000256" key="4">
    <source>
        <dbReference type="ARBA" id="ARBA00006759"/>
    </source>
</evidence>
<protein>
    <recommendedName>
        <fullName evidence="5">hydroxyacylglutathione hydrolase</fullName>
        <ecNumber evidence="5">3.1.2.6</ecNumber>
    </recommendedName>
    <alternativeName>
        <fullName evidence="9">Glyoxalase II</fullName>
    </alternativeName>
</protein>
<dbReference type="HAMAP" id="MF_01374">
    <property type="entry name" value="Glyoxalase_2"/>
    <property type="match status" value="1"/>
</dbReference>
<comment type="catalytic activity">
    <reaction evidence="1">
        <text>an S-(2-hydroxyacyl)glutathione + H2O = a 2-hydroxy carboxylate + glutathione + H(+)</text>
        <dbReference type="Rhea" id="RHEA:21864"/>
        <dbReference type="ChEBI" id="CHEBI:15377"/>
        <dbReference type="ChEBI" id="CHEBI:15378"/>
        <dbReference type="ChEBI" id="CHEBI:57925"/>
        <dbReference type="ChEBI" id="CHEBI:58896"/>
        <dbReference type="ChEBI" id="CHEBI:71261"/>
        <dbReference type="EC" id="3.1.2.6"/>
    </reaction>
</comment>
<dbReference type="AlphaFoldDB" id="C3Y9J7"/>
<evidence type="ECO:0000256" key="3">
    <source>
        <dbReference type="ARBA" id="ARBA00004963"/>
    </source>
</evidence>
<evidence type="ECO:0000256" key="7">
    <source>
        <dbReference type="ARBA" id="ARBA00022801"/>
    </source>
</evidence>
<comment type="similarity">
    <text evidence="4">Belongs to the metallo-beta-lactamase superfamily. Glyoxalase II family.</text>
</comment>
<dbReference type="PANTHER" id="PTHR11935:SF94">
    <property type="entry name" value="TENZING NORGAY, ISOFORM C"/>
    <property type="match status" value="1"/>
</dbReference>
<accession>C3Y9J7</accession>
<sequence>MTGDLLVTSIFSMRIGFNLTQVCTTGSEAEHVHMNSFSFAIDQDPLCCTWCVETLCYSCCCCLIEVFSTVTVSEPLQEASVAPAFLWETKQDSRSDFGSRGEAAFLCETKQDSRFDLGSRGEAASLCETKQHSRFDLGSRGEAAFLCETKQDSWFDLGSRGEAASLCETKQHSRFDLGSRGEAAFLCETKQDSWFDLGSRGEAAFLCETKQDSRFDLGSRGEAAFLCETKQDSRFDLGSRGEAASLCETKYSSRFGLGVESHAVQGAIPGSTSGRGVSYTPVLNQVQFPRAWSDFRSRSEVVFKTGSVLGSTLGRGVNNAGVQARWASSSSFHSEPTLVAQADMRVRLLPALQDNYMYLLVDETTKEAAIVDPVEPDKVVAAVKEEDVKLTTVLTTHHHWDHSGGNEQLAKMVSGLTVCGGDDRIGALNKKVGHGDQFKVGALNVKCLFTPCHTSGHICYYVTGEEGEDPAVFTGDTLFVAGCGRFFEGTPDNMYKALVEILGILPQQTKVYCGHEYTVNNLKYAERVEPDNPAVQDKLAWAKSKRDKNQATVPSTIGDELKFNPFMRVKESPVQQHAGTSDPVATMGFIRNEKDNFKIGGR</sequence>
<evidence type="ECO:0000313" key="11">
    <source>
        <dbReference type="EMBL" id="EEN63253.1"/>
    </source>
</evidence>
<dbReference type="InterPro" id="IPR001279">
    <property type="entry name" value="Metallo-B-lactamas"/>
</dbReference>
<dbReference type="EMBL" id="GG666492">
    <property type="protein sequence ID" value="EEN63253.1"/>
    <property type="molecule type" value="Genomic_DNA"/>
</dbReference>
<dbReference type="InParanoid" id="C3Y9J7"/>
<keyword evidence="7" id="KW-0378">Hydrolase</keyword>
<dbReference type="Pfam" id="PF16123">
    <property type="entry name" value="HAGH_C"/>
    <property type="match status" value="1"/>
</dbReference>
<gene>
    <name evidence="11" type="ORF">BRAFLDRAFT_104472</name>
</gene>
<keyword evidence="6" id="KW-0479">Metal-binding</keyword>
<evidence type="ECO:0000256" key="9">
    <source>
        <dbReference type="ARBA" id="ARBA00031044"/>
    </source>
</evidence>
<dbReference type="EC" id="3.1.2.6" evidence="5"/>
<dbReference type="GO" id="GO:0019243">
    <property type="term" value="P:methylglyoxal catabolic process to D-lactate via S-lactoyl-glutathione"/>
    <property type="evidence" value="ECO:0007669"/>
    <property type="project" value="InterPro"/>
</dbReference>
<dbReference type="eggNOG" id="KOG0813">
    <property type="taxonomic scope" value="Eukaryota"/>
</dbReference>
<dbReference type="GO" id="GO:0004416">
    <property type="term" value="F:hydroxyacylglutathione hydrolase activity"/>
    <property type="evidence" value="ECO:0007669"/>
    <property type="project" value="UniProtKB-EC"/>
</dbReference>
<dbReference type="InterPro" id="IPR035680">
    <property type="entry name" value="Clx_II_MBL"/>
</dbReference>
<dbReference type="PANTHER" id="PTHR11935">
    <property type="entry name" value="BETA LACTAMASE DOMAIN"/>
    <property type="match status" value="1"/>
</dbReference>
<dbReference type="FunFam" id="3.60.15.10:FF:000019">
    <property type="entry name" value="Hydroxyacylglutathione hydrolase, mitochondrial"/>
    <property type="match status" value="1"/>
</dbReference>
<name>C3Y9J7_BRAFL</name>
<evidence type="ECO:0000256" key="8">
    <source>
        <dbReference type="ARBA" id="ARBA00022833"/>
    </source>
</evidence>
<reference evidence="11" key="1">
    <citation type="journal article" date="2008" name="Nature">
        <title>The amphioxus genome and the evolution of the chordate karyotype.</title>
        <authorList>
            <consortium name="US DOE Joint Genome Institute (JGI-PGF)"/>
            <person name="Putnam N.H."/>
            <person name="Butts T."/>
            <person name="Ferrier D.E.K."/>
            <person name="Furlong R.F."/>
            <person name="Hellsten U."/>
            <person name="Kawashima T."/>
            <person name="Robinson-Rechavi M."/>
            <person name="Shoguchi E."/>
            <person name="Terry A."/>
            <person name="Yu J.-K."/>
            <person name="Benito-Gutierrez E.L."/>
            <person name="Dubchak I."/>
            <person name="Garcia-Fernandez J."/>
            <person name="Gibson-Brown J.J."/>
            <person name="Grigoriev I.V."/>
            <person name="Horton A.C."/>
            <person name="de Jong P.J."/>
            <person name="Jurka J."/>
            <person name="Kapitonov V.V."/>
            <person name="Kohara Y."/>
            <person name="Kuroki Y."/>
            <person name="Lindquist E."/>
            <person name="Lucas S."/>
            <person name="Osoegawa K."/>
            <person name="Pennacchio L.A."/>
            <person name="Salamov A.A."/>
            <person name="Satou Y."/>
            <person name="Sauka-Spengler T."/>
            <person name="Schmutz J."/>
            <person name="Shin-I T."/>
            <person name="Toyoda A."/>
            <person name="Bronner-Fraser M."/>
            <person name="Fujiyama A."/>
            <person name="Holland L.Z."/>
            <person name="Holland P.W.H."/>
            <person name="Satoh N."/>
            <person name="Rokhsar D.S."/>
        </authorList>
    </citation>
    <scope>NUCLEOTIDE SEQUENCE [LARGE SCALE GENOMIC DNA]</scope>
    <source>
        <strain evidence="11">S238N-H82</strain>
        <tissue evidence="11">Testes</tissue>
    </source>
</reference>
<dbReference type="GO" id="GO:0046872">
    <property type="term" value="F:metal ion binding"/>
    <property type="evidence" value="ECO:0007669"/>
    <property type="project" value="UniProtKB-KW"/>
</dbReference>
<evidence type="ECO:0000259" key="10">
    <source>
        <dbReference type="SMART" id="SM00849"/>
    </source>
</evidence>
<dbReference type="InterPro" id="IPR036866">
    <property type="entry name" value="RibonucZ/Hydroxyglut_hydro"/>
</dbReference>
<dbReference type="Gene3D" id="3.60.15.10">
    <property type="entry name" value="Ribonuclease Z/Hydroxyacylglutathione hydrolase-like"/>
    <property type="match status" value="1"/>
</dbReference>
<evidence type="ECO:0000256" key="1">
    <source>
        <dbReference type="ARBA" id="ARBA00001623"/>
    </source>
</evidence>
<evidence type="ECO:0000256" key="2">
    <source>
        <dbReference type="ARBA" id="ARBA00001947"/>
    </source>
</evidence>
<dbReference type="InterPro" id="IPR032282">
    <property type="entry name" value="HAGH_C"/>
</dbReference>
<comment type="pathway">
    <text evidence="3">Secondary metabolite metabolism; methylglyoxal degradation; (R)-lactate from methylglyoxal: step 2/2.</text>
</comment>
<feature type="domain" description="Metallo-beta-lactamase" evidence="10">
    <location>
        <begin position="354"/>
        <end position="515"/>
    </location>
</feature>
<dbReference type="SMART" id="SM00849">
    <property type="entry name" value="Lactamase_B"/>
    <property type="match status" value="1"/>
</dbReference>
<evidence type="ECO:0000256" key="5">
    <source>
        <dbReference type="ARBA" id="ARBA00011917"/>
    </source>
</evidence>